<accession>A0A6J4J0W5</accession>
<gene>
    <name evidence="2" type="ORF">AVDCRST_MAG76-2934</name>
</gene>
<feature type="region of interest" description="Disordered" evidence="1">
    <location>
        <begin position="259"/>
        <end position="290"/>
    </location>
</feature>
<sequence>GARPVRLPVLVPAARHDPRVDAGAVGVPAHLVVRAPAARALALRLARLRRARRQGAGEGLRRRPPRRHLGRRARLLPQGPRAVGPGRSAQRPQAGRGDGRGAPVLAPGAVGGPRGDHRCPARRLHHRAPGRRVADRVDAGGLRRRAAGRRPAALRPPRGRVRLRRRAADGRGPGGGPAARSQPLRRDDVDGPLAALRPQRHRSPQLLDVGAHNRGRRRLQGQQALPARRRHPQGLRGRLRRRHRHIGLVGLRGRSVAHQAAAHPDLHPLRRLPDGCRAGRRRLGGQQPSV</sequence>
<name>A0A6J4J0W5_9ACTN</name>
<dbReference type="EMBL" id="CADCSZ010000178">
    <property type="protein sequence ID" value="CAA9263897.1"/>
    <property type="molecule type" value="Genomic_DNA"/>
</dbReference>
<dbReference type="GO" id="GO:0050380">
    <property type="term" value="F:undecaprenyl-diphosphatase activity"/>
    <property type="evidence" value="ECO:0007669"/>
    <property type="project" value="UniProtKB-EC"/>
</dbReference>
<proteinExistence type="predicted"/>
<dbReference type="EC" id="3.6.1.27" evidence="2"/>
<keyword evidence="2" id="KW-0378">Hydrolase</keyword>
<feature type="non-terminal residue" evidence="2">
    <location>
        <position position="290"/>
    </location>
</feature>
<feature type="compositionally biased region" description="Basic residues" evidence="1">
    <location>
        <begin position="62"/>
        <end position="74"/>
    </location>
</feature>
<evidence type="ECO:0000313" key="2">
    <source>
        <dbReference type="EMBL" id="CAA9263897.1"/>
    </source>
</evidence>
<feature type="compositionally biased region" description="Basic residues" evidence="1">
    <location>
        <begin position="227"/>
        <end position="237"/>
    </location>
</feature>
<evidence type="ECO:0000256" key="1">
    <source>
        <dbReference type="SAM" id="MobiDB-lite"/>
    </source>
</evidence>
<protein>
    <submittedName>
        <fullName evidence="2">Undecaprenyl-diphosphatase</fullName>
        <ecNumber evidence="2">3.6.1.27</ecNumber>
    </submittedName>
</protein>
<feature type="region of interest" description="Disordered" evidence="1">
    <location>
        <begin position="53"/>
        <end position="237"/>
    </location>
</feature>
<organism evidence="2">
    <name type="scientific">uncultured Acidimicrobiales bacterium</name>
    <dbReference type="NCBI Taxonomy" id="310071"/>
    <lineage>
        <taxon>Bacteria</taxon>
        <taxon>Bacillati</taxon>
        <taxon>Actinomycetota</taxon>
        <taxon>Acidimicrobiia</taxon>
        <taxon>Acidimicrobiales</taxon>
        <taxon>environmental samples</taxon>
    </lineage>
</organism>
<feature type="non-terminal residue" evidence="2">
    <location>
        <position position="1"/>
    </location>
</feature>
<dbReference type="AlphaFoldDB" id="A0A6J4J0W5"/>
<reference evidence="2" key="1">
    <citation type="submission" date="2020-02" db="EMBL/GenBank/DDBJ databases">
        <authorList>
            <person name="Meier V. D."/>
        </authorList>
    </citation>
    <scope>NUCLEOTIDE SEQUENCE</scope>
    <source>
        <strain evidence="2">AVDCRST_MAG76</strain>
    </source>
</reference>
<feature type="compositionally biased region" description="Basic and acidic residues" evidence="1">
    <location>
        <begin position="264"/>
        <end position="274"/>
    </location>
</feature>
<feature type="compositionally biased region" description="Basic residues" evidence="1">
    <location>
        <begin position="120"/>
        <end position="130"/>
    </location>
</feature>